<dbReference type="Pfam" id="PF00149">
    <property type="entry name" value="Metallophos"/>
    <property type="match status" value="1"/>
</dbReference>
<evidence type="ECO:0000256" key="8">
    <source>
        <dbReference type="ARBA" id="ARBA00023136"/>
    </source>
</evidence>
<dbReference type="PANTHER" id="PTHR34990">
    <property type="entry name" value="UDP-2,3-DIACYLGLUCOSAMINE HYDROLASE-RELATED"/>
    <property type="match status" value="1"/>
</dbReference>
<organism evidence="12 13">
    <name type="scientific">SAR92 clade bacterium</name>
    <dbReference type="NCBI Taxonomy" id="2315479"/>
    <lineage>
        <taxon>Bacteria</taxon>
        <taxon>Pseudomonadati</taxon>
        <taxon>Pseudomonadota</taxon>
        <taxon>Gammaproteobacteria</taxon>
        <taxon>Cellvibrionales</taxon>
        <taxon>Porticoccaceae</taxon>
        <taxon>SAR92 clade</taxon>
    </lineage>
</organism>
<comment type="pathway">
    <text evidence="10">Glycolipid biosynthesis; lipid IV(A) biosynthesis; lipid IV(A) from (3R)-3-hydroxytetradecanoyl-[acyl-carrier-protein] and UDP-N-acetyl-alpha-D-glucosamine: step 4/6.</text>
</comment>
<dbReference type="NCBIfam" id="TIGR01854">
    <property type="entry name" value="lipid_A_lpxH"/>
    <property type="match status" value="1"/>
</dbReference>
<evidence type="ECO:0000256" key="7">
    <source>
        <dbReference type="ARBA" id="ARBA00023098"/>
    </source>
</evidence>
<comment type="caution">
    <text evidence="12">The sequence shown here is derived from an EMBL/GenBank/DDBJ whole genome shotgun (WGS) entry which is preliminary data.</text>
</comment>
<name>A0A520LMB0_9GAMM</name>
<dbReference type="GO" id="GO:0005737">
    <property type="term" value="C:cytoplasm"/>
    <property type="evidence" value="ECO:0007669"/>
    <property type="project" value="InterPro"/>
</dbReference>
<evidence type="ECO:0000259" key="11">
    <source>
        <dbReference type="Pfam" id="PF00149"/>
    </source>
</evidence>
<comment type="catalytic activity">
    <reaction evidence="10">
        <text>UDP-2-N,3-O-bis[(3R)-3-hydroxytetradecanoyl]-alpha-D-glucosamine + H2O = 2-N,3-O-bis[(3R)-3-hydroxytetradecanoyl]-alpha-D-glucosaminyl 1-phosphate + UMP + 2 H(+)</text>
        <dbReference type="Rhea" id="RHEA:25213"/>
        <dbReference type="ChEBI" id="CHEBI:15377"/>
        <dbReference type="ChEBI" id="CHEBI:15378"/>
        <dbReference type="ChEBI" id="CHEBI:57865"/>
        <dbReference type="ChEBI" id="CHEBI:57957"/>
        <dbReference type="ChEBI" id="CHEBI:78847"/>
        <dbReference type="EC" id="3.6.1.54"/>
    </reaction>
</comment>
<feature type="binding site" evidence="10">
    <location>
        <position position="167"/>
    </location>
    <ligand>
        <name>substrate</name>
    </ligand>
</feature>
<feature type="binding site" evidence="10">
    <location>
        <position position="41"/>
    </location>
    <ligand>
        <name>Mn(2+)</name>
        <dbReference type="ChEBI" id="CHEBI:29035"/>
        <label>1</label>
    </ligand>
</feature>
<keyword evidence="2 10" id="KW-0444">Lipid biosynthesis</keyword>
<dbReference type="HAMAP" id="MF_00575">
    <property type="entry name" value="LpxH"/>
    <property type="match status" value="1"/>
</dbReference>
<dbReference type="Gene3D" id="3.60.21.10">
    <property type="match status" value="1"/>
</dbReference>
<dbReference type="EMBL" id="SHBO01000029">
    <property type="protein sequence ID" value="RZO06183.1"/>
    <property type="molecule type" value="Genomic_DNA"/>
</dbReference>
<evidence type="ECO:0000256" key="3">
    <source>
        <dbReference type="ARBA" id="ARBA00022519"/>
    </source>
</evidence>
<keyword evidence="7 10" id="KW-0443">Lipid metabolism</keyword>
<comment type="subcellular location">
    <subcellularLocation>
        <location evidence="10">Cell inner membrane</location>
        <topology evidence="10">Peripheral membrane protein</topology>
        <orientation evidence="10">Cytoplasmic side</orientation>
    </subcellularLocation>
</comment>
<dbReference type="CDD" id="cd07398">
    <property type="entry name" value="MPP_YbbF-LpxH"/>
    <property type="match status" value="1"/>
</dbReference>
<evidence type="ECO:0000256" key="2">
    <source>
        <dbReference type="ARBA" id="ARBA00022516"/>
    </source>
</evidence>
<sequence>MSIVFISDIHLSSDRPKLTDTFKKFIESHSSNATHIYILGDLFDLWIGDDDNTALSTEIKSILRKASNGGTKLFFQHGNKDFTLGKRFAHQTGMRLLPDEYLAHHMGYKALLMHGDSLCTDDIDYQKFRRKSRNPLYLWCLLKIPLLIRRKIASKWREDSTRAKLDKKNEIMDVTQTAVREKMLSHNIKCLIHGHTHRPNIHEYSFGKRIVLGDWSKLGWYLFLDEDGFDLRSFSLN</sequence>
<dbReference type="PANTHER" id="PTHR34990:SF1">
    <property type="entry name" value="UDP-2,3-DIACYLGLUCOSAMINE HYDROLASE"/>
    <property type="match status" value="1"/>
</dbReference>
<dbReference type="GO" id="GO:0019897">
    <property type="term" value="C:extrinsic component of plasma membrane"/>
    <property type="evidence" value="ECO:0007669"/>
    <property type="project" value="UniProtKB-UniRule"/>
</dbReference>
<feature type="binding site" evidence="10">
    <location>
        <position position="164"/>
    </location>
    <ligand>
        <name>substrate</name>
    </ligand>
</feature>
<evidence type="ECO:0000313" key="13">
    <source>
        <dbReference type="Proteomes" id="UP000318148"/>
    </source>
</evidence>
<feature type="domain" description="Calcineurin-like phosphoesterase" evidence="11">
    <location>
        <begin position="1"/>
        <end position="199"/>
    </location>
</feature>
<keyword evidence="9 10" id="KW-0464">Manganese</keyword>
<dbReference type="SUPFAM" id="SSF56300">
    <property type="entry name" value="Metallo-dependent phosphatases"/>
    <property type="match status" value="1"/>
</dbReference>
<keyword evidence="4 10" id="KW-0441">Lipid A biosynthesis</keyword>
<comment type="function">
    <text evidence="10">Hydrolyzes the pyrophosphate bond of UDP-2,3-diacylglucosamine to yield 2,3-diacylglucosamine 1-phosphate (lipid X) and UMP by catalyzing the attack of water at the alpha-P atom. Involved in the biosynthesis of lipid A, a phosphorylated glycolipid that anchors the lipopolysaccharide to the outer membrane of the cell.</text>
</comment>
<dbReference type="UniPathway" id="UPA00359">
    <property type="reaction ID" value="UER00480"/>
</dbReference>
<dbReference type="AlphaFoldDB" id="A0A520LMB0"/>
<feature type="binding site" evidence="10">
    <location>
        <position position="41"/>
    </location>
    <ligand>
        <name>Mn(2+)</name>
        <dbReference type="ChEBI" id="CHEBI:29035"/>
        <label>2</label>
    </ligand>
</feature>
<keyword evidence="5 10" id="KW-0479">Metal-binding</keyword>
<dbReference type="NCBIfam" id="NF003743">
    <property type="entry name" value="PRK05340.1"/>
    <property type="match status" value="1"/>
</dbReference>
<evidence type="ECO:0000313" key="12">
    <source>
        <dbReference type="EMBL" id="RZO06183.1"/>
    </source>
</evidence>
<comment type="cofactor">
    <cofactor evidence="10">
        <name>Mn(2+)</name>
        <dbReference type="ChEBI" id="CHEBI:29035"/>
    </cofactor>
    <text evidence="10">Binds 2 Mn(2+) ions per subunit in a binuclear metal center.</text>
</comment>
<reference evidence="12 13" key="1">
    <citation type="submission" date="2019-02" db="EMBL/GenBank/DDBJ databases">
        <title>Prokaryotic population dynamics and viral predation in marine succession experiment using metagenomics: the confinement effect.</title>
        <authorList>
            <person name="Haro-Moreno J.M."/>
            <person name="Rodriguez-Valera F."/>
            <person name="Lopez-Perez M."/>
        </authorList>
    </citation>
    <scope>NUCLEOTIDE SEQUENCE [LARGE SCALE GENOMIC DNA]</scope>
    <source>
        <strain evidence="12">MED-G169</strain>
    </source>
</reference>
<protein>
    <recommendedName>
        <fullName evidence="10">UDP-2,3-diacylglucosamine hydrolase</fullName>
        <ecNumber evidence="10">3.6.1.54</ecNumber>
    </recommendedName>
    <alternativeName>
        <fullName evidence="10">UDP-2,3-diacylglucosamine diphosphatase</fullName>
    </alternativeName>
</protein>
<dbReference type="InterPro" id="IPR004843">
    <property type="entry name" value="Calcineurin-like_PHP"/>
</dbReference>
<evidence type="ECO:0000256" key="4">
    <source>
        <dbReference type="ARBA" id="ARBA00022556"/>
    </source>
</evidence>
<feature type="binding site" evidence="10">
    <location>
        <position position="114"/>
    </location>
    <ligand>
        <name>Mn(2+)</name>
        <dbReference type="ChEBI" id="CHEBI:29035"/>
        <label>2</label>
    </ligand>
</feature>
<comment type="similarity">
    <text evidence="10">Belongs to the LpxH family.</text>
</comment>
<feature type="binding site" evidence="10">
    <location>
        <position position="160"/>
    </location>
    <ligand>
        <name>substrate</name>
    </ligand>
</feature>
<evidence type="ECO:0000256" key="6">
    <source>
        <dbReference type="ARBA" id="ARBA00022801"/>
    </source>
</evidence>
<dbReference type="InterPro" id="IPR010138">
    <property type="entry name" value="UDP-diacylglucosamine_Hdrlase"/>
</dbReference>
<dbReference type="InterPro" id="IPR029052">
    <property type="entry name" value="Metallo-depent_PP-like"/>
</dbReference>
<dbReference type="GO" id="GO:0009245">
    <property type="term" value="P:lipid A biosynthetic process"/>
    <property type="evidence" value="ECO:0007669"/>
    <property type="project" value="UniProtKB-UniRule"/>
</dbReference>
<dbReference type="EC" id="3.6.1.54" evidence="10"/>
<feature type="binding site" evidence="10">
    <location>
        <position position="8"/>
    </location>
    <ligand>
        <name>Mn(2+)</name>
        <dbReference type="ChEBI" id="CHEBI:29035"/>
        <label>1</label>
    </ligand>
</feature>
<gene>
    <name evidence="10" type="primary">lpxH</name>
    <name evidence="12" type="ORF">EVB02_02730</name>
</gene>
<accession>A0A520LMB0</accession>
<keyword evidence="6 10" id="KW-0378">Hydrolase</keyword>
<feature type="binding site" evidence="10">
    <location>
        <position position="79"/>
    </location>
    <ligand>
        <name>Mn(2+)</name>
        <dbReference type="ChEBI" id="CHEBI:29035"/>
        <label>2</label>
    </ligand>
</feature>
<evidence type="ECO:0000256" key="9">
    <source>
        <dbReference type="ARBA" id="ARBA00023211"/>
    </source>
</evidence>
<dbReference type="Proteomes" id="UP000318148">
    <property type="component" value="Unassembled WGS sequence"/>
</dbReference>
<keyword evidence="1 10" id="KW-1003">Cell membrane</keyword>
<evidence type="ECO:0000256" key="10">
    <source>
        <dbReference type="HAMAP-Rule" id="MF_00575"/>
    </source>
</evidence>
<evidence type="ECO:0000256" key="1">
    <source>
        <dbReference type="ARBA" id="ARBA00022475"/>
    </source>
</evidence>
<proteinExistence type="inferred from homology"/>
<feature type="binding site" evidence="10">
    <location>
        <position position="197"/>
    </location>
    <ligand>
        <name>Mn(2+)</name>
        <dbReference type="ChEBI" id="CHEBI:29035"/>
        <label>1</label>
    </ligand>
</feature>
<feature type="binding site" evidence="10">
    <location>
        <position position="122"/>
    </location>
    <ligand>
        <name>substrate</name>
    </ligand>
</feature>
<dbReference type="GO" id="GO:0008758">
    <property type="term" value="F:UDP-2,3-diacylglucosamine hydrolase activity"/>
    <property type="evidence" value="ECO:0007669"/>
    <property type="project" value="UniProtKB-UniRule"/>
</dbReference>
<feature type="binding site" evidence="10">
    <location>
        <position position="195"/>
    </location>
    <ligand>
        <name>substrate</name>
    </ligand>
</feature>
<dbReference type="GO" id="GO:0030145">
    <property type="term" value="F:manganese ion binding"/>
    <property type="evidence" value="ECO:0007669"/>
    <property type="project" value="UniProtKB-UniRule"/>
</dbReference>
<evidence type="ECO:0000256" key="5">
    <source>
        <dbReference type="ARBA" id="ARBA00022723"/>
    </source>
</evidence>
<feature type="binding site" evidence="10">
    <location>
        <position position="195"/>
    </location>
    <ligand>
        <name>Mn(2+)</name>
        <dbReference type="ChEBI" id="CHEBI:29035"/>
        <label>2</label>
    </ligand>
</feature>
<feature type="binding site" evidence="10">
    <location>
        <position position="10"/>
    </location>
    <ligand>
        <name>Mn(2+)</name>
        <dbReference type="ChEBI" id="CHEBI:29035"/>
        <label>1</label>
    </ligand>
</feature>
<dbReference type="InterPro" id="IPR043461">
    <property type="entry name" value="LpxH-like"/>
</dbReference>
<keyword evidence="3 10" id="KW-0997">Cell inner membrane</keyword>
<keyword evidence="8 10" id="KW-0472">Membrane</keyword>
<comment type="caution">
    <text evidence="10">Lacks conserved residue(s) required for the propagation of feature annotation.</text>
</comment>